<keyword evidence="7" id="KW-1185">Reference proteome</keyword>
<dbReference type="PROSITE" id="PS50075">
    <property type="entry name" value="CARRIER"/>
    <property type="match status" value="1"/>
</dbReference>
<dbReference type="InterPro" id="IPR025110">
    <property type="entry name" value="AMP-bd_C"/>
</dbReference>
<dbReference type="NCBIfam" id="TIGR01733">
    <property type="entry name" value="AA-adenyl-dom"/>
    <property type="match status" value="1"/>
</dbReference>
<dbReference type="PIRSF" id="PIRSF001617">
    <property type="entry name" value="Alpha-AR"/>
    <property type="match status" value="1"/>
</dbReference>
<dbReference type="Pfam" id="PF00501">
    <property type="entry name" value="AMP-binding"/>
    <property type="match status" value="1"/>
</dbReference>
<dbReference type="Gene3D" id="3.30.300.30">
    <property type="match status" value="1"/>
</dbReference>
<organism evidence="6 7">
    <name type="scientific">Metabacillus fastidiosus</name>
    <dbReference type="NCBI Taxonomy" id="1458"/>
    <lineage>
        <taxon>Bacteria</taxon>
        <taxon>Bacillati</taxon>
        <taxon>Bacillota</taxon>
        <taxon>Bacilli</taxon>
        <taxon>Bacillales</taxon>
        <taxon>Bacillaceae</taxon>
        <taxon>Metabacillus</taxon>
    </lineage>
</organism>
<dbReference type="SUPFAM" id="SSF56801">
    <property type="entry name" value="Acetyl-CoA synthetase-like"/>
    <property type="match status" value="1"/>
</dbReference>
<dbReference type="Pfam" id="PF00550">
    <property type="entry name" value="PP-binding"/>
    <property type="match status" value="1"/>
</dbReference>
<dbReference type="InterPro" id="IPR013120">
    <property type="entry name" value="FAR_NAD-bd"/>
</dbReference>
<dbReference type="InterPro" id="IPR036736">
    <property type="entry name" value="ACP-like_sf"/>
</dbReference>
<evidence type="ECO:0000256" key="1">
    <source>
        <dbReference type="ARBA" id="ARBA00001957"/>
    </source>
</evidence>
<dbReference type="Gene3D" id="1.10.1200.10">
    <property type="entry name" value="ACP-like"/>
    <property type="match status" value="1"/>
</dbReference>
<dbReference type="EMBL" id="JARTFS010000013">
    <property type="protein sequence ID" value="MED4403270.1"/>
    <property type="molecule type" value="Genomic_DNA"/>
</dbReference>
<dbReference type="PANTHER" id="PTHR44845">
    <property type="entry name" value="CARRIER DOMAIN-CONTAINING PROTEIN"/>
    <property type="match status" value="1"/>
</dbReference>
<dbReference type="InterPro" id="IPR009081">
    <property type="entry name" value="PP-bd_ACP"/>
</dbReference>
<dbReference type="PANTHER" id="PTHR44845:SF7">
    <property type="entry name" value="PLIPASTATIN SYNTHASE SUBUNIT D"/>
    <property type="match status" value="1"/>
</dbReference>
<comment type="similarity">
    <text evidence="2">Belongs to the ATP-dependent AMP-binding enzyme family.</text>
</comment>
<dbReference type="PROSITE" id="PS00455">
    <property type="entry name" value="AMP_BINDING"/>
    <property type="match status" value="1"/>
</dbReference>
<comment type="caution">
    <text evidence="6">The sequence shown here is derived from an EMBL/GenBank/DDBJ whole genome shotgun (WGS) entry which is preliminary data.</text>
</comment>
<keyword evidence="4" id="KW-0597">Phosphoprotein</keyword>
<comment type="cofactor">
    <cofactor evidence="1">
        <name>pantetheine 4'-phosphate</name>
        <dbReference type="ChEBI" id="CHEBI:47942"/>
    </cofactor>
</comment>
<dbReference type="InterPro" id="IPR006162">
    <property type="entry name" value="Ppantetheine_attach_site"/>
</dbReference>
<dbReference type="InterPro" id="IPR010071">
    <property type="entry name" value="AA_adenyl_dom"/>
</dbReference>
<keyword evidence="3" id="KW-0596">Phosphopantetheine</keyword>
<dbReference type="SUPFAM" id="SSF51735">
    <property type="entry name" value="NAD(P)-binding Rossmann-fold domains"/>
    <property type="match status" value="1"/>
</dbReference>
<dbReference type="Gene3D" id="3.30.559.30">
    <property type="entry name" value="Nonribosomal peptide synthetase, condensation domain"/>
    <property type="match status" value="1"/>
</dbReference>
<reference evidence="6 7" key="1">
    <citation type="submission" date="2023-03" db="EMBL/GenBank/DDBJ databases">
        <title>Bacillus Genome Sequencing.</title>
        <authorList>
            <person name="Dunlap C."/>
        </authorList>
    </citation>
    <scope>NUCLEOTIDE SEQUENCE [LARGE SCALE GENOMIC DNA]</scope>
    <source>
        <strain evidence="6 7">NRS-1717</strain>
    </source>
</reference>
<dbReference type="Gene3D" id="2.30.38.10">
    <property type="entry name" value="Luciferase, Domain 3"/>
    <property type="match status" value="1"/>
</dbReference>
<dbReference type="RefSeq" id="WP_328015698.1">
    <property type="nucleotide sequence ID" value="NZ_JARTFS010000013.1"/>
</dbReference>
<dbReference type="CDD" id="cd05930">
    <property type="entry name" value="A_NRPS"/>
    <property type="match status" value="1"/>
</dbReference>
<dbReference type="Pfam" id="PF07993">
    <property type="entry name" value="NAD_binding_4"/>
    <property type="match status" value="1"/>
</dbReference>
<dbReference type="SUPFAM" id="SSF52777">
    <property type="entry name" value="CoA-dependent acyltransferases"/>
    <property type="match status" value="1"/>
</dbReference>
<dbReference type="Pfam" id="PF00668">
    <property type="entry name" value="Condensation"/>
    <property type="match status" value="1"/>
</dbReference>
<sequence length="1241" mass="142140">MSTVTIGVQTLAKEYWKKELQVPLPTLDLPTDYQKHHVKGKLSKTVSFPLNEFSLKEVENWVNKNNVDIQTFFLSSYCMLLHRLTNESEIMLGVHKEKDHILPIRVSFETEKTASSIMKQVNEKLKEAHIYENFNWKEYLTDEENDAYYTTFSFNDFSIEEHTYLDCRLLIEGTQLSLVINYNENLFLLKTVERYVHYYEKMIYVLLQSETSEVNFNSIPIISIEEQGLYEILNQTFVPYERNKTINQIFSETASVFPNRTAISSNEGSLTYEQLEEQSNRVAQMLLENGLQKEELVAIFMNRSIETIISLLGVLKAGGAYVPLDPEHPIDRNKYILENTSSRFAIVRTPYFNKFKQLVDEDNELCIFTENDFEKYSNVPTTVELTQDNLAYIIYTSGSTGRPKGTLICHRGVVNLIDWSTKEMNFTEEDVLCQFAPYSFDASIYDTFSALFKGAHLYLLSDEERMSVEAFSNAVEREGVTSIAILPTIFFNELVAKLPDEYVQRFKNVRQITIAGEALITEFVISFREKFGKKMDIYNLYGPTECTVLSTFYKVTDDMPLTPTVPIGYPLNNYALYIVNEMDKLCPVGVTGELLISTGGIARGYLKEAEKTAAVFVPNHFGDDFSPIMYRSGDLVRLLPSGEIEYVSRKDTQIKIRGHRIEIGEVEHALAEVDHIRDVAIIAKQDDDGLNMLVAFYTTLTGEGFPQSYLRDFLSEKLPKYMVPSYFQFLNELPVSPTGKIDRRTLSTIELVKEETRKAENLPRTETEVIISEAWKKSLRLAEIDIYDDFFEIGGHSLKILETLVLLKPAFPQLKINDFFLNPTIEKLALCALELSQLTPLEKQNANAAEEIIDLIENPISFGSKQSAKLLNQNEILLTGATGYLGSHILQELLLQTEANVYCLVRGSSAEHAEDRLWETINYYFGENLLKEAQNRVVVVKGDLEKEELGLSKEDRELLQKHIDSIIHCGADVRHYGDYEHFSKVNKQSTEYLLEFAKSKDGLRFHYISTLGIPEDLALEGKWESTQSINELLNVSLQNVYTNSKLESEKILFQAAEKYGVPITIYRAGNLSCHSKTGMFQKNIDSNAYYRMLKTMLTLKAAPKVEWFVDYTPIDYASGSIVALFKQDESVGRILHICNHEQIHYSKMIDYMKQCGYKVELRERAEYESWLFSENGIDPEILQLTIAQLEGDGAKDSNYRYACPETKNLLKGTGIICPNINEEFFTKMINYAVKVGYFPEH</sequence>
<protein>
    <submittedName>
        <fullName evidence="6">Amino acid adenylation domain-containing protein</fullName>
    </submittedName>
</protein>
<evidence type="ECO:0000259" key="5">
    <source>
        <dbReference type="PROSITE" id="PS50075"/>
    </source>
</evidence>
<accession>A0ABU6P2H5</accession>
<dbReference type="PROSITE" id="PS00012">
    <property type="entry name" value="PHOSPHOPANTETHEINE"/>
    <property type="match status" value="1"/>
</dbReference>
<proteinExistence type="inferred from homology"/>
<dbReference type="SUPFAM" id="SSF47336">
    <property type="entry name" value="ACP-like"/>
    <property type="match status" value="1"/>
</dbReference>
<evidence type="ECO:0000313" key="6">
    <source>
        <dbReference type="EMBL" id="MED4403270.1"/>
    </source>
</evidence>
<evidence type="ECO:0000256" key="2">
    <source>
        <dbReference type="ARBA" id="ARBA00006432"/>
    </source>
</evidence>
<evidence type="ECO:0000256" key="3">
    <source>
        <dbReference type="ARBA" id="ARBA00022450"/>
    </source>
</evidence>
<dbReference type="InterPro" id="IPR010080">
    <property type="entry name" value="Thioester_reductase-like_dom"/>
</dbReference>
<dbReference type="InterPro" id="IPR036291">
    <property type="entry name" value="NAD(P)-bd_dom_sf"/>
</dbReference>
<dbReference type="Gene3D" id="3.40.50.720">
    <property type="entry name" value="NAD(P)-binding Rossmann-like Domain"/>
    <property type="match status" value="1"/>
</dbReference>
<evidence type="ECO:0000313" key="7">
    <source>
        <dbReference type="Proteomes" id="UP001342826"/>
    </source>
</evidence>
<dbReference type="InterPro" id="IPR000873">
    <property type="entry name" value="AMP-dep_synth/lig_dom"/>
</dbReference>
<dbReference type="InterPro" id="IPR020845">
    <property type="entry name" value="AMP-binding_CS"/>
</dbReference>
<dbReference type="InterPro" id="IPR045851">
    <property type="entry name" value="AMP-bd_C_sf"/>
</dbReference>
<dbReference type="InterPro" id="IPR001242">
    <property type="entry name" value="Condensation_dom"/>
</dbReference>
<dbReference type="Proteomes" id="UP001342826">
    <property type="component" value="Unassembled WGS sequence"/>
</dbReference>
<dbReference type="Pfam" id="PF13193">
    <property type="entry name" value="AMP-binding_C"/>
    <property type="match status" value="1"/>
</dbReference>
<evidence type="ECO:0000256" key="4">
    <source>
        <dbReference type="ARBA" id="ARBA00022553"/>
    </source>
</evidence>
<feature type="domain" description="Carrier" evidence="5">
    <location>
        <begin position="762"/>
        <end position="836"/>
    </location>
</feature>
<dbReference type="CDD" id="cd05235">
    <property type="entry name" value="SDR_e1"/>
    <property type="match status" value="1"/>
</dbReference>
<dbReference type="NCBIfam" id="TIGR01746">
    <property type="entry name" value="Thioester-redct"/>
    <property type="match status" value="1"/>
</dbReference>
<gene>
    <name evidence="6" type="ORF">P9271_18330</name>
</gene>
<dbReference type="Gene3D" id="3.40.50.980">
    <property type="match status" value="2"/>
</dbReference>
<name>A0ABU6P2H5_9BACI</name>